<evidence type="ECO:0000256" key="5">
    <source>
        <dbReference type="ARBA" id="ARBA00023242"/>
    </source>
</evidence>
<keyword evidence="9" id="KW-1185">Reference proteome</keyword>
<feature type="domain" description="BHLH" evidence="7">
    <location>
        <begin position="381"/>
        <end position="430"/>
    </location>
</feature>
<dbReference type="PANTHER" id="PTHR16223">
    <property type="entry name" value="TRANSCRIPTION FACTOR BHLH83-RELATED"/>
    <property type="match status" value="1"/>
</dbReference>
<dbReference type="GO" id="GO:0005634">
    <property type="term" value="C:nucleus"/>
    <property type="evidence" value="ECO:0007669"/>
    <property type="project" value="UniProtKB-SubCell"/>
</dbReference>
<dbReference type="InterPro" id="IPR045239">
    <property type="entry name" value="bHLH95_bHLH"/>
</dbReference>
<evidence type="ECO:0000256" key="4">
    <source>
        <dbReference type="ARBA" id="ARBA00023163"/>
    </source>
</evidence>
<dbReference type="GO" id="GO:0003677">
    <property type="term" value="F:DNA binding"/>
    <property type="evidence" value="ECO:0007669"/>
    <property type="project" value="UniProtKB-KW"/>
</dbReference>
<evidence type="ECO:0000256" key="1">
    <source>
        <dbReference type="ARBA" id="ARBA00004123"/>
    </source>
</evidence>
<keyword evidence="2" id="KW-0805">Transcription regulation</keyword>
<dbReference type="PANTHER" id="PTHR16223:SF171">
    <property type="entry name" value="BASIC HELIX-LOOP-HELIX (BHLH) DNA-BINDING SUPERFAMILY PROTEIN"/>
    <property type="match status" value="1"/>
</dbReference>
<comment type="caution">
    <text evidence="8">The sequence shown here is derived from an EMBL/GenBank/DDBJ whole genome shotgun (WGS) entry which is preliminary data.</text>
</comment>
<evidence type="ECO:0000256" key="2">
    <source>
        <dbReference type="ARBA" id="ARBA00023015"/>
    </source>
</evidence>
<dbReference type="InterPro" id="IPR011598">
    <property type="entry name" value="bHLH_dom"/>
</dbReference>
<dbReference type="CDD" id="cd11393">
    <property type="entry name" value="bHLH_AtbHLH_like"/>
    <property type="match status" value="1"/>
</dbReference>
<keyword evidence="5" id="KW-0539">Nucleus</keyword>
<reference evidence="8 9" key="1">
    <citation type="submission" date="2024-02" db="EMBL/GenBank/DDBJ databases">
        <authorList>
            <person name="Vignale AGUSTIN F."/>
            <person name="Sosa J E."/>
            <person name="Modenutti C."/>
        </authorList>
    </citation>
    <scope>NUCLEOTIDE SEQUENCE [LARGE SCALE GENOMIC DNA]</scope>
</reference>
<dbReference type="InterPro" id="IPR036638">
    <property type="entry name" value="HLH_DNA-bd_sf"/>
</dbReference>
<dbReference type="PROSITE" id="PS50888">
    <property type="entry name" value="BHLH"/>
    <property type="match status" value="1"/>
</dbReference>
<accession>A0ABC8ULN0</accession>
<protein>
    <recommendedName>
        <fullName evidence="7">BHLH domain-containing protein</fullName>
    </recommendedName>
</protein>
<feature type="compositionally biased region" description="Low complexity" evidence="6">
    <location>
        <begin position="341"/>
        <end position="352"/>
    </location>
</feature>
<feature type="compositionally biased region" description="Polar residues" evidence="6">
    <location>
        <begin position="325"/>
        <end position="336"/>
    </location>
</feature>
<feature type="region of interest" description="Disordered" evidence="6">
    <location>
        <begin position="325"/>
        <end position="380"/>
    </location>
</feature>
<keyword evidence="3" id="KW-0238">DNA-binding</keyword>
<feature type="compositionally biased region" description="Polar residues" evidence="6">
    <location>
        <begin position="52"/>
        <end position="64"/>
    </location>
</feature>
<dbReference type="Proteomes" id="UP001642360">
    <property type="component" value="Unassembled WGS sequence"/>
</dbReference>
<evidence type="ECO:0000313" key="9">
    <source>
        <dbReference type="Proteomes" id="UP001642360"/>
    </source>
</evidence>
<comment type="subcellular location">
    <subcellularLocation>
        <location evidence="1">Nucleus</location>
    </subcellularLocation>
</comment>
<dbReference type="EMBL" id="CAUOFW020008169">
    <property type="protein sequence ID" value="CAK9181898.1"/>
    <property type="molecule type" value="Genomic_DNA"/>
</dbReference>
<name>A0ABC8ULN0_9AQUA</name>
<dbReference type="SUPFAM" id="SSF47459">
    <property type="entry name" value="HLH, helix-loop-helix DNA-binding domain"/>
    <property type="match status" value="1"/>
</dbReference>
<organism evidence="8 9">
    <name type="scientific">Ilex paraguariensis</name>
    <name type="common">yerba mate</name>
    <dbReference type="NCBI Taxonomy" id="185542"/>
    <lineage>
        <taxon>Eukaryota</taxon>
        <taxon>Viridiplantae</taxon>
        <taxon>Streptophyta</taxon>
        <taxon>Embryophyta</taxon>
        <taxon>Tracheophyta</taxon>
        <taxon>Spermatophyta</taxon>
        <taxon>Magnoliopsida</taxon>
        <taxon>eudicotyledons</taxon>
        <taxon>Gunneridae</taxon>
        <taxon>Pentapetalae</taxon>
        <taxon>asterids</taxon>
        <taxon>campanulids</taxon>
        <taxon>Aquifoliales</taxon>
        <taxon>Aquifoliaceae</taxon>
        <taxon>Ilex</taxon>
    </lineage>
</organism>
<dbReference type="AlphaFoldDB" id="A0ABC8ULN0"/>
<evidence type="ECO:0000259" key="7">
    <source>
        <dbReference type="PROSITE" id="PS50888"/>
    </source>
</evidence>
<evidence type="ECO:0000256" key="6">
    <source>
        <dbReference type="SAM" id="MobiDB-lite"/>
    </source>
</evidence>
<feature type="compositionally biased region" description="Basic and acidic residues" evidence="6">
    <location>
        <begin position="366"/>
        <end position="380"/>
    </location>
</feature>
<feature type="compositionally biased region" description="Low complexity" evidence="6">
    <location>
        <begin position="27"/>
        <end position="46"/>
    </location>
</feature>
<evidence type="ECO:0000313" key="8">
    <source>
        <dbReference type="EMBL" id="CAK9181898.1"/>
    </source>
</evidence>
<feature type="region of interest" description="Disordered" evidence="6">
    <location>
        <begin position="27"/>
        <end position="64"/>
    </location>
</feature>
<gene>
    <name evidence="8" type="ORF">ILEXP_LOCUS52009</name>
</gene>
<proteinExistence type="predicted"/>
<evidence type="ECO:0000256" key="3">
    <source>
        <dbReference type="ARBA" id="ARBA00023125"/>
    </source>
</evidence>
<keyword evidence="4" id="KW-0804">Transcription</keyword>
<sequence>MAEECTESSVAASSSTLNWWPDLHTSSSWSTTTNPWHTPNPHSNSPGEEDVSMSTSFTNASNHSGLSVESSRRLVECSSTNELIGETAPDNHLWSQVFLSVGSSGELPNGQDVGENLLDSLPSKNISSSMFEPACDYLKKIENSWEFASSTSYNNLEKHFHGYNDTLIDSERLNRLSNLVSNWSIAPPDPQVTQQFDPRACSNSLSSNINQYSQPNFCSIKQPANSIRSFFRQGHDLKVEDDHREIDATRALCRRSFNSNGIRYQMGNNNSIVGENGKYYFGGLDVPCTNTRNFSDAVSFNSCLSKPLVDINASKPLLKTMNISDSKRQGIQSSCPKFQPTISTSSTLTRSSGRGQGVTSEGKKKRSEENSDTVLKKSKLEGSTASSAKLQVPKVKLTEKITSLQQIVSPFGKTDTASVLGEAIGYIKFLQEQVQLLSNPYRKSNVTKDPWGGSDRKDRGDVKLDLKSRGLCLVPISCTPQVYRENVGSDYWTPYRGCLYR</sequence>
<dbReference type="Gene3D" id="4.10.280.10">
    <property type="entry name" value="Helix-loop-helix DNA-binding domain"/>
    <property type="match status" value="1"/>
</dbReference>
<dbReference type="InterPro" id="IPR045843">
    <property type="entry name" value="IND-like"/>
</dbReference>